<feature type="domain" description="SET" evidence="1">
    <location>
        <begin position="27"/>
        <end position="252"/>
    </location>
</feature>
<dbReference type="Proteomes" id="UP001152799">
    <property type="component" value="Chromosome 7"/>
</dbReference>
<dbReference type="Gene3D" id="6.10.140.2220">
    <property type="match status" value="1"/>
</dbReference>
<dbReference type="GO" id="GO:0008170">
    <property type="term" value="F:N-methyltransferase activity"/>
    <property type="evidence" value="ECO:0007669"/>
    <property type="project" value="UniProtKB-ARBA"/>
</dbReference>
<dbReference type="InterPro" id="IPR053010">
    <property type="entry name" value="SET_SmydA-8"/>
</dbReference>
<dbReference type="PANTHER" id="PTHR46455:SF3">
    <property type="entry name" value="SET AND MYND DOMAIN CONTAINING, ARTHROPOD-SPECIFIC, MEMBER 9, ISOFORM A-RELATED"/>
    <property type="match status" value="1"/>
</dbReference>
<dbReference type="GO" id="GO:0008276">
    <property type="term" value="F:protein methyltransferase activity"/>
    <property type="evidence" value="ECO:0007669"/>
    <property type="project" value="UniProtKB-ARBA"/>
</dbReference>
<dbReference type="OrthoDB" id="5945798at2759"/>
<dbReference type="Gene3D" id="1.10.220.160">
    <property type="match status" value="1"/>
</dbReference>
<dbReference type="CDD" id="cd20071">
    <property type="entry name" value="SET_SMYD"/>
    <property type="match status" value="1"/>
</dbReference>
<gene>
    <name evidence="2" type="ORF">CEUTPL_LOCUS12446</name>
</gene>
<accession>A0A9N9MUW6</accession>
<keyword evidence="3" id="KW-1185">Reference proteome</keyword>
<organism evidence="2 3">
    <name type="scientific">Ceutorhynchus assimilis</name>
    <name type="common">cabbage seed weevil</name>
    <dbReference type="NCBI Taxonomy" id="467358"/>
    <lineage>
        <taxon>Eukaryota</taxon>
        <taxon>Metazoa</taxon>
        <taxon>Ecdysozoa</taxon>
        <taxon>Arthropoda</taxon>
        <taxon>Hexapoda</taxon>
        <taxon>Insecta</taxon>
        <taxon>Pterygota</taxon>
        <taxon>Neoptera</taxon>
        <taxon>Endopterygota</taxon>
        <taxon>Coleoptera</taxon>
        <taxon>Polyphaga</taxon>
        <taxon>Cucujiformia</taxon>
        <taxon>Curculionidae</taxon>
        <taxon>Ceutorhynchinae</taxon>
        <taxon>Ceutorhynchus</taxon>
    </lineage>
</organism>
<dbReference type="EMBL" id="OU892283">
    <property type="protein sequence ID" value="CAG9772024.1"/>
    <property type="molecule type" value="Genomic_DNA"/>
</dbReference>
<sequence length="474" mass="53911">MNQRTANRLNTAINQYLDSRDLLDKNPGWVIQESLVGGLGVFATRDLQPGEVIFRDSPVIIGPRCLPDCSRICASCLSKTPLKQCKNGCGLDLCLNCPSTGHQNQCEFIRKCLPKSVALTEDFRKTLYENYTPITSLFLSEKDKDVIRCLIAHDRDRHGHEIDSLKTIGLQFEKNDEKFMRFVCCAMDANAFEVTVGTNESQTSVRGLYPLGSLANHSCVPNTTHVFDNDQRMIATASKFIEKHSEIFQSYTRLTWGTAARLYHLHITKHFVCKCPRCKDPTEFGTFMGSVLCKLCRGIVSPLNPFKAAARWRCRDCQNVITGKDTGELMTLLGSILKNMASDDFPFMLKFLNGKLKDVVPDDNQVAVELKFKIVWILGHRNGYKWNDLPTELLQIKKTICEDLLQLLEKLRCGQSKMRGLLLYELFCCKREFYNRDNKQITEIQALLHEAALILKYDATANEELKNAWKIDSI</sequence>
<dbReference type="GO" id="GO:0008757">
    <property type="term" value="F:S-adenosylmethionine-dependent methyltransferase activity"/>
    <property type="evidence" value="ECO:0007669"/>
    <property type="project" value="UniProtKB-ARBA"/>
</dbReference>
<evidence type="ECO:0000313" key="3">
    <source>
        <dbReference type="Proteomes" id="UP001152799"/>
    </source>
</evidence>
<dbReference type="SMART" id="SM00317">
    <property type="entry name" value="SET"/>
    <property type="match status" value="1"/>
</dbReference>
<dbReference type="InterPro" id="IPR001214">
    <property type="entry name" value="SET_dom"/>
</dbReference>
<dbReference type="SUPFAM" id="SSF82199">
    <property type="entry name" value="SET domain"/>
    <property type="match status" value="1"/>
</dbReference>
<reference evidence="2" key="1">
    <citation type="submission" date="2022-01" db="EMBL/GenBank/DDBJ databases">
        <authorList>
            <person name="King R."/>
        </authorList>
    </citation>
    <scope>NUCLEOTIDE SEQUENCE</scope>
</reference>
<dbReference type="PROSITE" id="PS50280">
    <property type="entry name" value="SET"/>
    <property type="match status" value="1"/>
</dbReference>
<evidence type="ECO:0000313" key="2">
    <source>
        <dbReference type="EMBL" id="CAG9772024.1"/>
    </source>
</evidence>
<dbReference type="PANTHER" id="PTHR46455">
    <property type="entry name" value="SET AND MYND DOMAIN CONTAINING, ARTHROPOD-SPECIFIC, MEMBER 4, ISOFORM A"/>
    <property type="match status" value="1"/>
</dbReference>
<dbReference type="AlphaFoldDB" id="A0A9N9MUW6"/>
<protein>
    <recommendedName>
        <fullName evidence="1">SET domain-containing protein</fullName>
    </recommendedName>
</protein>
<dbReference type="Gene3D" id="2.170.270.10">
    <property type="entry name" value="SET domain"/>
    <property type="match status" value="1"/>
</dbReference>
<proteinExistence type="predicted"/>
<dbReference type="InterPro" id="IPR046341">
    <property type="entry name" value="SET_dom_sf"/>
</dbReference>
<evidence type="ECO:0000259" key="1">
    <source>
        <dbReference type="PROSITE" id="PS50280"/>
    </source>
</evidence>
<dbReference type="Pfam" id="PF00856">
    <property type="entry name" value="SET"/>
    <property type="match status" value="1"/>
</dbReference>
<name>A0A9N9MUW6_9CUCU</name>